<dbReference type="InterPro" id="IPR039458">
    <property type="entry name" value="FimA-like"/>
</dbReference>
<evidence type="ECO:0000256" key="4">
    <source>
        <dbReference type="ARBA" id="ARBA00023263"/>
    </source>
</evidence>
<feature type="chain" id="PRO_5019569122" evidence="5">
    <location>
        <begin position="24"/>
        <end position="187"/>
    </location>
</feature>
<comment type="similarity">
    <text evidence="2">Belongs to the fimbrial protein family.</text>
</comment>
<dbReference type="Pfam" id="PF16970">
    <property type="entry name" value="FimA"/>
    <property type="match status" value="1"/>
</dbReference>
<organism evidence="6 7">
    <name type="scientific">Aquitalea palustris</name>
    <dbReference type="NCBI Taxonomy" id="2480983"/>
    <lineage>
        <taxon>Bacteria</taxon>
        <taxon>Pseudomonadati</taxon>
        <taxon>Pseudomonadota</taxon>
        <taxon>Betaproteobacteria</taxon>
        <taxon>Neisseriales</taxon>
        <taxon>Chromobacteriaceae</taxon>
        <taxon>Aquitalea</taxon>
    </lineage>
</organism>
<evidence type="ECO:0000256" key="1">
    <source>
        <dbReference type="ARBA" id="ARBA00004561"/>
    </source>
</evidence>
<keyword evidence="4" id="KW-0281">Fimbrium</keyword>
<accession>A0A454JLC4</accession>
<dbReference type="InterPro" id="IPR050263">
    <property type="entry name" value="Bact_Fimbrial_Adh_Pro"/>
</dbReference>
<dbReference type="PANTHER" id="PTHR33420">
    <property type="entry name" value="FIMBRIAL SUBUNIT ELFA-RELATED"/>
    <property type="match status" value="1"/>
</dbReference>
<feature type="signal peptide" evidence="5">
    <location>
        <begin position="1"/>
        <end position="23"/>
    </location>
</feature>
<protein>
    <submittedName>
        <fullName evidence="6">Type 1 fimbrial protein</fullName>
    </submittedName>
</protein>
<dbReference type="GO" id="GO:0043709">
    <property type="term" value="P:cell adhesion involved in single-species biofilm formation"/>
    <property type="evidence" value="ECO:0007669"/>
    <property type="project" value="TreeGrafter"/>
</dbReference>
<evidence type="ECO:0000313" key="7">
    <source>
        <dbReference type="Proteomes" id="UP000274139"/>
    </source>
</evidence>
<dbReference type="OrthoDB" id="8590685at2"/>
<proteinExistence type="inferred from homology"/>
<gene>
    <name evidence="6" type="ORF">EAY64_05175</name>
</gene>
<name>A0A454JLC4_9NEIS</name>
<dbReference type="Gene3D" id="2.60.40.1090">
    <property type="entry name" value="Fimbrial-type adhesion domain"/>
    <property type="match status" value="1"/>
</dbReference>
<dbReference type="AlphaFoldDB" id="A0A454JLC4"/>
<evidence type="ECO:0000256" key="5">
    <source>
        <dbReference type="SAM" id="SignalP"/>
    </source>
</evidence>
<keyword evidence="3 5" id="KW-0732">Signal</keyword>
<dbReference type="EMBL" id="RFAR01000016">
    <property type="protein sequence ID" value="RMD00298.1"/>
    <property type="molecule type" value="Genomic_DNA"/>
</dbReference>
<dbReference type="InterPro" id="IPR008966">
    <property type="entry name" value="Adhesion_dom_sf"/>
</dbReference>
<comment type="subcellular location">
    <subcellularLocation>
        <location evidence="1">Fimbrium</location>
    </subcellularLocation>
</comment>
<dbReference type="InterPro" id="IPR036937">
    <property type="entry name" value="Adhesion_dom_fimbrial_sf"/>
</dbReference>
<reference evidence="6 7" key="1">
    <citation type="submission" date="2018-10" db="EMBL/GenBank/DDBJ databases">
        <title>Draft genome sequence of Aquitalea MWU14-2217 isolated from a wild cranberry bog in Provincetown, Massachusetts.</title>
        <authorList>
            <person name="Ebadzadsahrai G."/>
            <person name="Soby S."/>
        </authorList>
    </citation>
    <scope>NUCLEOTIDE SEQUENCE [LARGE SCALE GENOMIC DNA]</scope>
    <source>
        <strain evidence="6 7">MWU14-2217</strain>
    </source>
</reference>
<dbReference type="PANTHER" id="PTHR33420:SF3">
    <property type="entry name" value="FIMBRIAL SUBUNIT ELFA"/>
    <property type="match status" value="1"/>
</dbReference>
<dbReference type="RefSeq" id="WP_103523723.1">
    <property type="nucleotide sequence ID" value="NZ_JAIZDC010000004.1"/>
</dbReference>
<keyword evidence="7" id="KW-1185">Reference proteome</keyword>
<evidence type="ECO:0000256" key="3">
    <source>
        <dbReference type="ARBA" id="ARBA00022729"/>
    </source>
</evidence>
<comment type="caution">
    <text evidence="6">The sequence shown here is derived from an EMBL/GenBank/DDBJ whole genome shotgun (WGS) entry which is preliminary data.</text>
</comment>
<evidence type="ECO:0000256" key="2">
    <source>
        <dbReference type="ARBA" id="ARBA00006671"/>
    </source>
</evidence>
<dbReference type="GO" id="GO:0009289">
    <property type="term" value="C:pilus"/>
    <property type="evidence" value="ECO:0007669"/>
    <property type="project" value="UniProtKB-SubCell"/>
</dbReference>
<sequence length="187" mass="18393">MKKLLTTASATLLLAGIATQAQASDGSITFNGQVSAVTCTINAGSGSANGTVTLPIVAKSSLATISATAGTTQFSINLTGCTGLGTAPNNLTKAAAWFENSSDVNSSGRLINTATGGAANVEIALYNLTSSTPIVIGASNGPGTSGAAFPIDANGAATLNYQAKYYATGAAGAGTVTGKVNYTIQYQ</sequence>
<evidence type="ECO:0000313" key="6">
    <source>
        <dbReference type="EMBL" id="RMD00298.1"/>
    </source>
</evidence>
<dbReference type="SUPFAM" id="SSF49401">
    <property type="entry name" value="Bacterial adhesins"/>
    <property type="match status" value="1"/>
</dbReference>
<dbReference type="Proteomes" id="UP000274139">
    <property type="component" value="Unassembled WGS sequence"/>
</dbReference>